<sequence>MALINSQRASVSAGVEIAWTNASSGGDEVPCGGGRILLVRNGHSAAQTATVSTPGTVRGIAIGEVAESITENGGVWVLPLTDEFRNSVGRANITYSGVTALQVAVIEPDR</sequence>
<dbReference type="KEGG" id="led:BBK82_05010"/>
<protein>
    <submittedName>
        <fullName evidence="1">Uncharacterized protein</fullName>
    </submittedName>
</protein>
<dbReference type="OrthoDB" id="4335733at2"/>
<dbReference type="RefSeq" id="WP_065913943.1">
    <property type="nucleotide sequence ID" value="NZ_CP016793.1"/>
</dbReference>
<accession>A0A1B2HCU1</accession>
<evidence type="ECO:0000313" key="1">
    <source>
        <dbReference type="EMBL" id="ANZ35533.1"/>
    </source>
</evidence>
<dbReference type="STRING" id="1586287.BBK82_05010"/>
<dbReference type="AlphaFoldDB" id="A0A1B2HCU1"/>
<proteinExistence type="predicted"/>
<reference evidence="1 2" key="1">
    <citation type="submission" date="2016-07" db="EMBL/GenBank/DDBJ databases">
        <title>Complete genome sequence of the Lentzea guizhouensis DHS C013.</title>
        <authorList>
            <person name="Cao C."/>
        </authorList>
    </citation>
    <scope>NUCLEOTIDE SEQUENCE [LARGE SCALE GENOMIC DNA]</scope>
    <source>
        <strain evidence="1 2">DHS C013</strain>
    </source>
</reference>
<name>A0A1B2HCU1_9PSEU</name>
<dbReference type="Proteomes" id="UP000093053">
    <property type="component" value="Chromosome"/>
</dbReference>
<organism evidence="1 2">
    <name type="scientific">Lentzea guizhouensis</name>
    <dbReference type="NCBI Taxonomy" id="1586287"/>
    <lineage>
        <taxon>Bacteria</taxon>
        <taxon>Bacillati</taxon>
        <taxon>Actinomycetota</taxon>
        <taxon>Actinomycetes</taxon>
        <taxon>Pseudonocardiales</taxon>
        <taxon>Pseudonocardiaceae</taxon>
        <taxon>Lentzea</taxon>
    </lineage>
</organism>
<keyword evidence="2" id="KW-1185">Reference proteome</keyword>
<evidence type="ECO:0000313" key="2">
    <source>
        <dbReference type="Proteomes" id="UP000093053"/>
    </source>
</evidence>
<dbReference type="EMBL" id="CP016793">
    <property type="protein sequence ID" value="ANZ35533.1"/>
    <property type="molecule type" value="Genomic_DNA"/>
</dbReference>
<gene>
    <name evidence="1" type="ORF">BBK82_05010</name>
</gene>